<dbReference type="GO" id="GO:0006351">
    <property type="term" value="P:DNA-templated transcription"/>
    <property type="evidence" value="ECO:0007669"/>
    <property type="project" value="InterPro"/>
</dbReference>
<dbReference type="GO" id="GO:0003899">
    <property type="term" value="F:DNA-directed RNA polymerase activity"/>
    <property type="evidence" value="ECO:0007669"/>
    <property type="project" value="InterPro"/>
</dbReference>
<keyword evidence="2" id="KW-0804">Transcription</keyword>
<dbReference type="GO" id="GO:0000428">
    <property type="term" value="C:DNA-directed RNA polymerase complex"/>
    <property type="evidence" value="ECO:0007669"/>
    <property type="project" value="UniProtKB-KW"/>
</dbReference>
<proteinExistence type="predicted"/>
<dbReference type="Proteomes" id="UP000285405">
    <property type="component" value="Unassembled WGS sequence"/>
</dbReference>
<keyword evidence="2" id="KW-0240">DNA-directed RNA polymerase</keyword>
<dbReference type="InterPro" id="IPR007642">
    <property type="entry name" value="RNA_pol_Rpb2_2"/>
</dbReference>
<dbReference type="InterPro" id="IPR037034">
    <property type="entry name" value="RNA_pol_Rpb2_2_sf"/>
</dbReference>
<feature type="domain" description="RNA polymerase Rpb2" evidence="1">
    <location>
        <begin position="77"/>
        <end position="123"/>
    </location>
</feature>
<dbReference type="OrthoDB" id="1927092at2759"/>
<comment type="caution">
    <text evidence="2">The sequence shown here is derived from an EMBL/GenBank/DDBJ whole genome shotgun (WGS) entry which is preliminary data.</text>
</comment>
<protein>
    <submittedName>
        <fullName evidence="2">DNA-directed RNA polymerase subunit beta</fullName>
    </submittedName>
</protein>
<accession>A0A420HQX7</accession>
<sequence>RLRGETASFNIEKEGKIYVEKGRRITARHIQELKNQKVNSIKVPIEYILGRIVSKNYSDKKTGETIIFANTELSLEILEKLKTSGSGTLNKKDIIDVIKKIIDIRNGKGEIDDIDHLGNRRIRSVGEMAENQFRIGLVRVERTVKERLSIGDLDTIMPQDMINAKPISAAVKE</sequence>
<dbReference type="Pfam" id="PF04561">
    <property type="entry name" value="RNA_pol_Rpb2_2"/>
    <property type="match status" value="1"/>
</dbReference>
<feature type="non-terminal residue" evidence="2">
    <location>
        <position position="173"/>
    </location>
</feature>
<dbReference type="EMBL" id="MCBR01017220">
    <property type="protein sequence ID" value="RKF59807.1"/>
    <property type="molecule type" value="Genomic_DNA"/>
</dbReference>
<evidence type="ECO:0000259" key="1">
    <source>
        <dbReference type="Pfam" id="PF04561"/>
    </source>
</evidence>
<evidence type="ECO:0000313" key="2">
    <source>
        <dbReference type="EMBL" id="RKF59807.1"/>
    </source>
</evidence>
<name>A0A420HQX7_9PEZI</name>
<dbReference type="Gene3D" id="3.90.1110.10">
    <property type="entry name" value="RNA polymerase Rpb2, domain 2"/>
    <property type="match status" value="1"/>
</dbReference>
<dbReference type="Gene3D" id="3.90.1100.10">
    <property type="match status" value="1"/>
</dbReference>
<evidence type="ECO:0000313" key="3">
    <source>
        <dbReference type="Proteomes" id="UP000285405"/>
    </source>
</evidence>
<dbReference type="GO" id="GO:0003677">
    <property type="term" value="F:DNA binding"/>
    <property type="evidence" value="ECO:0007669"/>
    <property type="project" value="InterPro"/>
</dbReference>
<dbReference type="SUPFAM" id="SSF64484">
    <property type="entry name" value="beta and beta-prime subunits of DNA dependent RNA-polymerase"/>
    <property type="match status" value="1"/>
</dbReference>
<dbReference type="AlphaFoldDB" id="A0A420HQX7"/>
<reference evidence="2 3" key="1">
    <citation type="journal article" date="2018" name="BMC Genomics">
        <title>Comparative genome analyses reveal sequence features reflecting distinct modes of host-adaptation between dicot and monocot powdery mildew.</title>
        <authorList>
            <person name="Wu Y."/>
            <person name="Ma X."/>
            <person name="Pan Z."/>
            <person name="Kale S.D."/>
            <person name="Song Y."/>
            <person name="King H."/>
            <person name="Zhang Q."/>
            <person name="Presley C."/>
            <person name="Deng X."/>
            <person name="Wei C.I."/>
            <person name="Xiao S."/>
        </authorList>
    </citation>
    <scope>NUCLEOTIDE SEQUENCE [LARGE SCALE GENOMIC DNA]</scope>
    <source>
        <strain evidence="2">UCSC1</strain>
    </source>
</reference>
<organism evidence="2 3">
    <name type="scientific">Golovinomyces cichoracearum</name>
    <dbReference type="NCBI Taxonomy" id="62708"/>
    <lineage>
        <taxon>Eukaryota</taxon>
        <taxon>Fungi</taxon>
        <taxon>Dikarya</taxon>
        <taxon>Ascomycota</taxon>
        <taxon>Pezizomycotina</taxon>
        <taxon>Leotiomycetes</taxon>
        <taxon>Erysiphales</taxon>
        <taxon>Erysiphaceae</taxon>
        <taxon>Golovinomyces</taxon>
    </lineage>
</organism>
<feature type="non-terminal residue" evidence="2">
    <location>
        <position position="1"/>
    </location>
</feature>
<gene>
    <name evidence="2" type="ORF">GcC1_172015</name>
</gene>